<name>A0A813FZT8_POLGL</name>
<dbReference type="EMBL" id="CAJNNV010027185">
    <property type="protein sequence ID" value="CAE8619607.1"/>
    <property type="molecule type" value="Genomic_DNA"/>
</dbReference>
<reference evidence="1" key="1">
    <citation type="submission" date="2021-02" db="EMBL/GenBank/DDBJ databases">
        <authorList>
            <person name="Dougan E. K."/>
            <person name="Rhodes N."/>
            <person name="Thang M."/>
            <person name="Chan C."/>
        </authorList>
    </citation>
    <scope>NUCLEOTIDE SEQUENCE</scope>
</reference>
<comment type="caution">
    <text evidence="1">The sequence shown here is derived from an EMBL/GenBank/DDBJ whole genome shotgun (WGS) entry which is preliminary data.</text>
</comment>
<gene>
    <name evidence="1" type="ORF">PGLA1383_LOCUS37192</name>
</gene>
<evidence type="ECO:0000313" key="1">
    <source>
        <dbReference type="EMBL" id="CAE8619607.1"/>
    </source>
</evidence>
<evidence type="ECO:0000313" key="2">
    <source>
        <dbReference type="Proteomes" id="UP000654075"/>
    </source>
</evidence>
<protein>
    <submittedName>
        <fullName evidence="1">Uncharacterized protein</fullName>
    </submittedName>
</protein>
<keyword evidence="2" id="KW-1185">Reference proteome</keyword>
<dbReference type="Proteomes" id="UP000654075">
    <property type="component" value="Unassembled WGS sequence"/>
</dbReference>
<accession>A0A813FZT8</accession>
<dbReference type="AlphaFoldDB" id="A0A813FZT8"/>
<sequence length="304" mass="32317">MAAASALEASEALAAFRVPKDELRDRETKELLKAARKAVRDVVPWRCCGTANGLDSRQALVRAFQAATEPTHCDENTVSQLTNGYRRIMEKLAGPAAPRQRGAAPAEIPADVVRAEDAAPAVTPVETVSAQSAQEDAVLVKLLATPGPPPGLEPHDSMPVGDILVSMCMSEEHDLNPSLGCWASPTTAGFSVDSMASFGDDWGMTVKDEDPELGSWEVLNAPGSLSERMVPVYLKELNQVGSAGECAECATWLGCAYNHTLENRNADLVIKSQCGLACSGSTAACERFTIFEACPDVPGSRCWP</sequence>
<proteinExistence type="predicted"/>
<organism evidence="1 2">
    <name type="scientific">Polarella glacialis</name>
    <name type="common">Dinoflagellate</name>
    <dbReference type="NCBI Taxonomy" id="89957"/>
    <lineage>
        <taxon>Eukaryota</taxon>
        <taxon>Sar</taxon>
        <taxon>Alveolata</taxon>
        <taxon>Dinophyceae</taxon>
        <taxon>Suessiales</taxon>
        <taxon>Suessiaceae</taxon>
        <taxon>Polarella</taxon>
    </lineage>
</organism>